<proteinExistence type="predicted"/>
<dbReference type="Proteomes" id="UP000441523">
    <property type="component" value="Unassembled WGS sequence"/>
</dbReference>
<gene>
    <name evidence="3" type="ORF">F6X51_08020</name>
</gene>
<name>A0A6N6MWJ8_9HYPH</name>
<evidence type="ECO:0000313" key="3">
    <source>
        <dbReference type="EMBL" id="KAB1074314.1"/>
    </source>
</evidence>
<organism evidence="3 4">
    <name type="scientific">Methylobacterium planeticum</name>
    <dbReference type="NCBI Taxonomy" id="2615211"/>
    <lineage>
        <taxon>Bacteria</taxon>
        <taxon>Pseudomonadati</taxon>
        <taxon>Pseudomonadota</taxon>
        <taxon>Alphaproteobacteria</taxon>
        <taxon>Hyphomicrobiales</taxon>
        <taxon>Methylobacteriaceae</taxon>
        <taxon>Methylobacterium</taxon>
    </lineage>
</organism>
<dbReference type="EMBL" id="VZZJ01000005">
    <property type="protein sequence ID" value="KAB1074314.1"/>
    <property type="molecule type" value="Genomic_DNA"/>
</dbReference>
<dbReference type="AlphaFoldDB" id="A0A6N6MWJ8"/>
<feature type="compositionally biased region" description="Basic residues" evidence="1">
    <location>
        <begin position="66"/>
        <end position="79"/>
    </location>
</feature>
<accession>A0A6N6MWJ8</accession>
<sequence length="79" mass="8177">MKYAVAALALAFLATPALAQGNAPYNSSGSQAGGPLAGQEREMGARGGTPSVDPATGRRSMAKPTRASRKAMKRRSNRM</sequence>
<evidence type="ECO:0000256" key="1">
    <source>
        <dbReference type="SAM" id="MobiDB-lite"/>
    </source>
</evidence>
<evidence type="ECO:0000313" key="4">
    <source>
        <dbReference type="Proteomes" id="UP000441523"/>
    </source>
</evidence>
<dbReference type="RefSeq" id="WP_150962711.1">
    <property type="nucleotide sequence ID" value="NZ_VZZJ01000005.1"/>
</dbReference>
<feature type="chain" id="PRO_5026733109" evidence="2">
    <location>
        <begin position="20"/>
        <end position="79"/>
    </location>
</feature>
<reference evidence="3 4" key="1">
    <citation type="submission" date="2019-09" db="EMBL/GenBank/DDBJ databases">
        <title>YIM 132548 draft genome.</title>
        <authorList>
            <person name="Jiang L."/>
        </authorList>
    </citation>
    <scope>NUCLEOTIDE SEQUENCE [LARGE SCALE GENOMIC DNA]</scope>
    <source>
        <strain evidence="3 4">YIM 132548</strain>
    </source>
</reference>
<evidence type="ECO:0000256" key="2">
    <source>
        <dbReference type="SAM" id="SignalP"/>
    </source>
</evidence>
<feature type="signal peptide" evidence="2">
    <location>
        <begin position="1"/>
        <end position="19"/>
    </location>
</feature>
<keyword evidence="2" id="KW-0732">Signal</keyword>
<protein>
    <submittedName>
        <fullName evidence="3">Uncharacterized protein</fullName>
    </submittedName>
</protein>
<keyword evidence="4" id="KW-1185">Reference proteome</keyword>
<feature type="region of interest" description="Disordered" evidence="1">
    <location>
        <begin position="20"/>
        <end position="79"/>
    </location>
</feature>
<comment type="caution">
    <text evidence="3">The sequence shown here is derived from an EMBL/GenBank/DDBJ whole genome shotgun (WGS) entry which is preliminary data.</text>
</comment>